<sequence>MTAPKLLFALTAFSLQSIVSAQTVPYFNNSSPTATDSAPPVVIETEYPVSAQVTGAGLQRGGGDGYCGWPPVTVEICGKHCPCEGRYRVTVTETQSVPYPVTVNQTVCCTATRDEQTLCDSTAICGPLSGLGMCWAKVAILMSTWNHQTPFELETPSYAANQTGTVQVTETETVTATTTTTSISVSTDLEVTTDYVETTETEYITTSYPQIITVSQCHFTNEPTETPEPYPTDGYGIIRRRRLRTNPECVITTETIWTTTVQTTVTTSTIVSTEIDVEVSPTTVTNTATDTTTETTTSTLLGTTSTTVFEPTTLFATVTVNTSYPVTVVSDHTIFTTVPTTVISTIITSVPVPTTVTETETDITTNILTVTQPPITTTISGSLTTITPSPVTVTTVLPGSVTTLPGTTSLVTVTSTIPPTTTTIIQSGTTVTTVLPGTTSAVTITITGAPVTVTQPPTPPETITVETTILGSVTTCAAPQNTAGSAPAAFNASSDLTWGCKPGFVCSPKKPDSCNIWADSPADDFACSPSDCIPSPAFPIVQWPENKTSYYPPTDGYFNLAPPAFGLSYDIFEAEVIVEKVGGSLTSVVTGNWASQSTITRFPPASTESTSPPSAKSKPKRSIREGGPDHPNSLFKRDDSIIPAVCYDTCNNCYLEAQAVGKTPALCAAGSPFKQYYDACQDCILKNSAQTKLTTKAYLEPKFSQFLKFCDALDAQPQVTTSGPESEASAPPNVETSSQAQANTDTSPSPITASSQADALTASSAPSLPTSALPPPEASDSFASSAIAATASTAGGPAPTSPTESASTTSAVTVNAGFRSTQTSLVPLLFSFLATLLFI</sequence>
<dbReference type="RefSeq" id="XP_060284189.1">
    <property type="nucleotide sequence ID" value="XM_060424113.1"/>
</dbReference>
<gene>
    <name evidence="3" type="ORF">QBC33DRAFT_39483</name>
</gene>
<accession>A0AAJ0C5D2</accession>
<feature type="compositionally biased region" description="Low complexity" evidence="1">
    <location>
        <begin position="603"/>
        <end position="616"/>
    </location>
</feature>
<feature type="signal peptide" evidence="2">
    <location>
        <begin position="1"/>
        <end position="21"/>
    </location>
</feature>
<name>A0AAJ0C5D2_9PEZI</name>
<keyword evidence="2" id="KW-0732">Signal</keyword>
<keyword evidence="4" id="KW-1185">Reference proteome</keyword>
<dbReference type="Proteomes" id="UP001244011">
    <property type="component" value="Unassembled WGS sequence"/>
</dbReference>
<dbReference type="AlphaFoldDB" id="A0AAJ0C5D2"/>
<evidence type="ECO:0000256" key="2">
    <source>
        <dbReference type="SAM" id="SignalP"/>
    </source>
</evidence>
<evidence type="ECO:0008006" key="5">
    <source>
        <dbReference type="Google" id="ProtNLM"/>
    </source>
</evidence>
<proteinExistence type="predicted"/>
<protein>
    <recommendedName>
        <fullName evidence="5">Glycoprotein X</fullName>
    </recommendedName>
</protein>
<feature type="region of interest" description="Disordered" evidence="1">
    <location>
        <begin position="717"/>
        <end position="781"/>
    </location>
</feature>
<feature type="compositionally biased region" description="Polar residues" evidence="1">
    <location>
        <begin position="734"/>
        <end position="758"/>
    </location>
</feature>
<feature type="region of interest" description="Disordered" evidence="1">
    <location>
        <begin position="600"/>
        <end position="635"/>
    </location>
</feature>
<comment type="caution">
    <text evidence="3">The sequence shown here is derived from an EMBL/GenBank/DDBJ whole genome shotgun (WGS) entry which is preliminary data.</text>
</comment>
<dbReference type="GeneID" id="85307300"/>
<dbReference type="PANTHER" id="PTHR38122">
    <property type="entry name" value="GLYCOPROTEIN X"/>
    <property type="match status" value="1"/>
</dbReference>
<reference evidence="3" key="1">
    <citation type="submission" date="2023-06" db="EMBL/GenBank/DDBJ databases">
        <title>Genome-scale phylogeny and comparative genomics of the fungal order Sordariales.</title>
        <authorList>
            <consortium name="Lawrence Berkeley National Laboratory"/>
            <person name="Hensen N."/>
            <person name="Bonometti L."/>
            <person name="Westerberg I."/>
            <person name="Brannstrom I.O."/>
            <person name="Guillou S."/>
            <person name="Cros-Aarteil S."/>
            <person name="Calhoun S."/>
            <person name="Haridas S."/>
            <person name="Kuo A."/>
            <person name="Mondo S."/>
            <person name="Pangilinan J."/>
            <person name="Riley R."/>
            <person name="Labutti K."/>
            <person name="Andreopoulos B."/>
            <person name="Lipzen A."/>
            <person name="Chen C."/>
            <person name="Yanf M."/>
            <person name="Daum C."/>
            <person name="Ng V."/>
            <person name="Clum A."/>
            <person name="Steindorff A."/>
            <person name="Ohm R."/>
            <person name="Martin F."/>
            <person name="Silar P."/>
            <person name="Natvig D."/>
            <person name="Lalanne C."/>
            <person name="Gautier V."/>
            <person name="Ament-Velasquez S.L."/>
            <person name="Kruys A."/>
            <person name="Hutchinson M.I."/>
            <person name="Powell A.J."/>
            <person name="Barry K."/>
            <person name="Miller A.N."/>
            <person name="Grigoriev I.V."/>
            <person name="Debuchy R."/>
            <person name="Gladieux P."/>
            <person name="Thoren M.H."/>
            <person name="Johannesson H."/>
        </authorList>
    </citation>
    <scope>NUCLEOTIDE SEQUENCE</scope>
    <source>
        <strain evidence="3">8032-3</strain>
    </source>
</reference>
<feature type="compositionally biased region" description="Low complexity" evidence="1">
    <location>
        <begin position="759"/>
        <end position="771"/>
    </location>
</feature>
<feature type="chain" id="PRO_5042461082" description="Glycoprotein X" evidence="2">
    <location>
        <begin position="22"/>
        <end position="839"/>
    </location>
</feature>
<dbReference type="EMBL" id="MU839006">
    <property type="protein sequence ID" value="KAK1767976.1"/>
    <property type="molecule type" value="Genomic_DNA"/>
</dbReference>
<evidence type="ECO:0000313" key="3">
    <source>
        <dbReference type="EMBL" id="KAK1767976.1"/>
    </source>
</evidence>
<evidence type="ECO:0000313" key="4">
    <source>
        <dbReference type="Proteomes" id="UP001244011"/>
    </source>
</evidence>
<organism evidence="3 4">
    <name type="scientific">Phialemonium atrogriseum</name>
    <dbReference type="NCBI Taxonomy" id="1093897"/>
    <lineage>
        <taxon>Eukaryota</taxon>
        <taxon>Fungi</taxon>
        <taxon>Dikarya</taxon>
        <taxon>Ascomycota</taxon>
        <taxon>Pezizomycotina</taxon>
        <taxon>Sordariomycetes</taxon>
        <taxon>Sordariomycetidae</taxon>
        <taxon>Cephalothecales</taxon>
        <taxon>Cephalothecaceae</taxon>
        <taxon>Phialemonium</taxon>
    </lineage>
</organism>
<dbReference type="PANTHER" id="PTHR38122:SF1">
    <property type="entry name" value="GLYCOPROTEIN X"/>
    <property type="match status" value="1"/>
</dbReference>
<evidence type="ECO:0000256" key="1">
    <source>
        <dbReference type="SAM" id="MobiDB-lite"/>
    </source>
</evidence>